<feature type="region of interest" description="Disordered" evidence="1">
    <location>
        <begin position="1"/>
        <end position="67"/>
    </location>
</feature>
<feature type="compositionally biased region" description="Acidic residues" evidence="1">
    <location>
        <begin position="141"/>
        <end position="154"/>
    </location>
</feature>
<feature type="compositionally biased region" description="Low complexity" evidence="1">
    <location>
        <begin position="12"/>
        <end position="21"/>
    </location>
</feature>
<reference evidence="2" key="1">
    <citation type="submission" date="2014-09" db="EMBL/GenBank/DDBJ databases">
        <title>Genome sequence of the luminous mushroom Mycena chlorophos for searching fungal bioluminescence genes.</title>
        <authorList>
            <person name="Tanaka Y."/>
            <person name="Kasuga D."/>
            <person name="Oba Y."/>
            <person name="Hase S."/>
            <person name="Sato K."/>
            <person name="Oba Y."/>
            <person name="Sakakibara Y."/>
        </authorList>
    </citation>
    <scope>NUCLEOTIDE SEQUENCE</scope>
</reference>
<feature type="compositionally biased region" description="Polar residues" evidence="1">
    <location>
        <begin position="29"/>
        <end position="45"/>
    </location>
</feature>
<evidence type="ECO:0000313" key="3">
    <source>
        <dbReference type="Proteomes" id="UP000815677"/>
    </source>
</evidence>
<evidence type="ECO:0000256" key="1">
    <source>
        <dbReference type="SAM" id="MobiDB-lite"/>
    </source>
</evidence>
<feature type="compositionally biased region" description="Basic and acidic residues" evidence="1">
    <location>
        <begin position="115"/>
        <end position="134"/>
    </location>
</feature>
<dbReference type="EMBL" id="DF849958">
    <property type="protein sequence ID" value="GAT60583.1"/>
    <property type="molecule type" value="Genomic_DNA"/>
</dbReference>
<gene>
    <name evidence="2" type="ORF">MCHLO_16709</name>
</gene>
<accession>A0ABQ0MB73</accession>
<evidence type="ECO:0000313" key="2">
    <source>
        <dbReference type="EMBL" id="GAT60583.1"/>
    </source>
</evidence>
<protein>
    <submittedName>
        <fullName evidence="2">Uncharacterized protein</fullName>
    </submittedName>
</protein>
<sequence>MGSNKKNIGRVSKSQKTGTGTRKTKKKQPGSSLPSKSTKATNSIDNADAPFDDEPEMVLLGPRPRPKALLKPKALGATASDAGLLLNFKGQAMSVNDAINASLGIGADEAREIEAEEKAEAAAKRQKGKGKEIELSSEGGDTNEEDGTSNDDETSSAAKKMQVSISHLSGLAYTPSWIPKSHKPVPTLLADEEDYEGMLEKIDEFRAECRSKNHGKGKVKEYTIVFTDVSESSESSGKKSKKNAKEKPAIAVEPQTDKGTTLMKAIAAANGCEQHEKKVCFVMPDSTHYQLTNEDLVDAASLVIMGKATVDNAIEKLKLEDNIEKTSKQAAIKKNVGMGMMGGFIRENLLFS</sequence>
<proteinExistence type="predicted"/>
<organism evidence="2 3">
    <name type="scientific">Mycena chlorophos</name>
    <name type="common">Agaric fungus</name>
    <name type="synonym">Agaricus chlorophos</name>
    <dbReference type="NCBI Taxonomy" id="658473"/>
    <lineage>
        <taxon>Eukaryota</taxon>
        <taxon>Fungi</taxon>
        <taxon>Dikarya</taxon>
        <taxon>Basidiomycota</taxon>
        <taxon>Agaricomycotina</taxon>
        <taxon>Agaricomycetes</taxon>
        <taxon>Agaricomycetidae</taxon>
        <taxon>Agaricales</taxon>
        <taxon>Marasmiineae</taxon>
        <taxon>Mycenaceae</taxon>
        <taxon>Mycena</taxon>
    </lineage>
</organism>
<dbReference type="Proteomes" id="UP000815677">
    <property type="component" value="Unassembled WGS sequence"/>
</dbReference>
<name>A0ABQ0MB73_MYCCL</name>
<keyword evidence="3" id="KW-1185">Reference proteome</keyword>
<feature type="region of interest" description="Disordered" evidence="1">
    <location>
        <begin position="115"/>
        <end position="160"/>
    </location>
</feature>